<protein>
    <submittedName>
        <fullName evidence="1">Uncharacterized protein</fullName>
    </submittedName>
</protein>
<comment type="caution">
    <text evidence="1">The sequence shown here is derived from an EMBL/GenBank/DDBJ whole genome shotgun (WGS) entry which is preliminary data.</text>
</comment>
<proteinExistence type="predicted"/>
<dbReference type="EMBL" id="JACVVK020000036">
    <property type="protein sequence ID" value="KAK7500624.1"/>
    <property type="molecule type" value="Genomic_DNA"/>
</dbReference>
<accession>A0ABD0LMI0</accession>
<keyword evidence="2" id="KW-1185">Reference proteome</keyword>
<organism evidence="1 2">
    <name type="scientific">Batillaria attramentaria</name>
    <dbReference type="NCBI Taxonomy" id="370345"/>
    <lineage>
        <taxon>Eukaryota</taxon>
        <taxon>Metazoa</taxon>
        <taxon>Spiralia</taxon>
        <taxon>Lophotrochozoa</taxon>
        <taxon>Mollusca</taxon>
        <taxon>Gastropoda</taxon>
        <taxon>Caenogastropoda</taxon>
        <taxon>Sorbeoconcha</taxon>
        <taxon>Cerithioidea</taxon>
        <taxon>Batillariidae</taxon>
        <taxon>Batillaria</taxon>
    </lineage>
</organism>
<dbReference type="AlphaFoldDB" id="A0ABD0LMI0"/>
<name>A0ABD0LMI0_9CAEN</name>
<gene>
    <name evidence="1" type="ORF">BaRGS_00008199</name>
</gene>
<evidence type="ECO:0000313" key="1">
    <source>
        <dbReference type="EMBL" id="KAK7500624.1"/>
    </source>
</evidence>
<reference evidence="1 2" key="1">
    <citation type="journal article" date="2023" name="Sci. Data">
        <title>Genome assembly of the Korean intertidal mud-creeper Batillaria attramentaria.</title>
        <authorList>
            <person name="Patra A.K."/>
            <person name="Ho P.T."/>
            <person name="Jun S."/>
            <person name="Lee S.J."/>
            <person name="Kim Y."/>
            <person name="Won Y.J."/>
        </authorList>
    </citation>
    <scope>NUCLEOTIDE SEQUENCE [LARGE SCALE GENOMIC DNA]</scope>
    <source>
        <strain evidence="1">Wonlab-2016</strain>
    </source>
</reference>
<sequence length="96" mass="11173">MLKTLLSMFSRTFLHDSISENRINSADPHLARMLPFDRKLTEFTRNQRKRTNCATELATMATFVARQTIAVSSHDRNADYKLPLTRHVFIPLIPER</sequence>
<dbReference type="Proteomes" id="UP001519460">
    <property type="component" value="Unassembled WGS sequence"/>
</dbReference>
<evidence type="ECO:0000313" key="2">
    <source>
        <dbReference type="Proteomes" id="UP001519460"/>
    </source>
</evidence>